<organism evidence="1 2">
    <name type="scientific">Ostreobium quekettii</name>
    <dbReference type="NCBI Taxonomy" id="121088"/>
    <lineage>
        <taxon>Eukaryota</taxon>
        <taxon>Viridiplantae</taxon>
        <taxon>Chlorophyta</taxon>
        <taxon>core chlorophytes</taxon>
        <taxon>Ulvophyceae</taxon>
        <taxon>TCBD clade</taxon>
        <taxon>Bryopsidales</taxon>
        <taxon>Ostreobineae</taxon>
        <taxon>Ostreobiaceae</taxon>
        <taxon>Ostreobium</taxon>
    </lineage>
</organism>
<reference evidence="1" key="1">
    <citation type="submission" date="2020-12" db="EMBL/GenBank/DDBJ databases">
        <authorList>
            <person name="Iha C."/>
        </authorList>
    </citation>
    <scope>NUCLEOTIDE SEQUENCE</scope>
</reference>
<dbReference type="InterPro" id="IPR012677">
    <property type="entry name" value="Nucleotide-bd_a/b_plait_sf"/>
</dbReference>
<name>A0A8S1IV43_9CHLO</name>
<evidence type="ECO:0000313" key="1">
    <source>
        <dbReference type="EMBL" id="CAD7697713.1"/>
    </source>
</evidence>
<dbReference type="AlphaFoldDB" id="A0A8S1IV43"/>
<proteinExistence type="predicted"/>
<evidence type="ECO:0008006" key="3">
    <source>
        <dbReference type="Google" id="ProtNLM"/>
    </source>
</evidence>
<gene>
    <name evidence="1" type="ORF">OSTQU699_LOCUS3074</name>
</gene>
<comment type="caution">
    <text evidence="1">The sequence shown here is derived from an EMBL/GenBank/DDBJ whole genome shotgun (WGS) entry which is preliminary data.</text>
</comment>
<evidence type="ECO:0000313" key="2">
    <source>
        <dbReference type="Proteomes" id="UP000708148"/>
    </source>
</evidence>
<keyword evidence="2" id="KW-1185">Reference proteome</keyword>
<sequence>MSGYAYEASAAPAVPTNPYEVPYGYDPASGYGPPGACDASAYASQGDEIRTIFLTGFPDDVKERELNNMLRFLPGYQASQMNWKNGQVSHRGGWGLVGRCFGAWLRVRAGLR</sequence>
<dbReference type="OrthoDB" id="431169at2759"/>
<dbReference type="Gene3D" id="3.30.70.330">
    <property type="match status" value="1"/>
</dbReference>
<dbReference type="EMBL" id="CAJHUC010000702">
    <property type="protein sequence ID" value="CAD7697713.1"/>
    <property type="molecule type" value="Genomic_DNA"/>
</dbReference>
<accession>A0A8S1IV43</accession>
<dbReference type="Proteomes" id="UP000708148">
    <property type="component" value="Unassembled WGS sequence"/>
</dbReference>
<protein>
    <recommendedName>
        <fullName evidence="3">RRM domain-containing protein</fullName>
    </recommendedName>
</protein>